<gene>
    <name evidence="8" type="ORF">SCLCIDRAFT_15607</name>
</gene>
<dbReference type="Gene3D" id="3.40.350.10">
    <property type="entry name" value="Creatinase/prolidase N-terminal domain"/>
    <property type="match status" value="1"/>
</dbReference>
<dbReference type="PANTHER" id="PTHR43226:SF1">
    <property type="entry name" value="XAA-PRO DIPEPTIDASE"/>
    <property type="match status" value="1"/>
</dbReference>
<dbReference type="GO" id="GO:0070006">
    <property type="term" value="F:metalloaminopeptidase activity"/>
    <property type="evidence" value="ECO:0007669"/>
    <property type="project" value="InterPro"/>
</dbReference>
<protein>
    <recommendedName>
        <fullName evidence="7">Aminopeptidase P N-terminal domain-containing protein</fullName>
    </recommendedName>
</protein>
<dbReference type="EMBL" id="KN822036">
    <property type="protein sequence ID" value="KIM63258.1"/>
    <property type="molecule type" value="Genomic_DNA"/>
</dbReference>
<reference evidence="9" key="2">
    <citation type="submission" date="2015-01" db="EMBL/GenBank/DDBJ databases">
        <title>Evolutionary Origins and Diversification of the Mycorrhizal Mutualists.</title>
        <authorList>
            <consortium name="DOE Joint Genome Institute"/>
            <consortium name="Mycorrhizal Genomics Consortium"/>
            <person name="Kohler A."/>
            <person name="Kuo A."/>
            <person name="Nagy L.G."/>
            <person name="Floudas D."/>
            <person name="Copeland A."/>
            <person name="Barry K.W."/>
            <person name="Cichocki N."/>
            <person name="Veneault-Fourrey C."/>
            <person name="LaButti K."/>
            <person name="Lindquist E.A."/>
            <person name="Lipzen A."/>
            <person name="Lundell T."/>
            <person name="Morin E."/>
            <person name="Murat C."/>
            <person name="Riley R."/>
            <person name="Ohm R."/>
            <person name="Sun H."/>
            <person name="Tunlid A."/>
            <person name="Henrissat B."/>
            <person name="Grigoriev I.V."/>
            <person name="Hibbett D.S."/>
            <person name="Martin F."/>
        </authorList>
    </citation>
    <scope>NUCLEOTIDE SEQUENCE [LARGE SCALE GENOMIC DNA]</scope>
    <source>
        <strain evidence="9">Foug A</strain>
    </source>
</reference>
<dbReference type="OrthoDB" id="10261878at2759"/>
<dbReference type="InParanoid" id="A0A0C2ZNX6"/>
<dbReference type="SMART" id="SM01011">
    <property type="entry name" value="AMP_N"/>
    <property type="match status" value="1"/>
</dbReference>
<reference evidence="8 9" key="1">
    <citation type="submission" date="2014-04" db="EMBL/GenBank/DDBJ databases">
        <authorList>
            <consortium name="DOE Joint Genome Institute"/>
            <person name="Kuo A."/>
            <person name="Kohler A."/>
            <person name="Nagy L.G."/>
            <person name="Floudas D."/>
            <person name="Copeland A."/>
            <person name="Barry K.W."/>
            <person name="Cichocki N."/>
            <person name="Veneault-Fourrey C."/>
            <person name="LaButti K."/>
            <person name="Lindquist E.A."/>
            <person name="Lipzen A."/>
            <person name="Lundell T."/>
            <person name="Morin E."/>
            <person name="Murat C."/>
            <person name="Sun H."/>
            <person name="Tunlid A."/>
            <person name="Henrissat B."/>
            <person name="Grigoriev I.V."/>
            <person name="Hibbett D.S."/>
            <person name="Martin F."/>
            <person name="Nordberg H.P."/>
            <person name="Cantor M.N."/>
            <person name="Hua S.X."/>
        </authorList>
    </citation>
    <scope>NUCLEOTIDE SEQUENCE [LARGE SCALE GENOMIC DNA]</scope>
    <source>
        <strain evidence="8 9">Foug A</strain>
    </source>
</reference>
<dbReference type="InterPro" id="IPR052433">
    <property type="entry name" value="X-Pro_dipept-like"/>
</dbReference>
<evidence type="ECO:0000259" key="7">
    <source>
        <dbReference type="SMART" id="SM01011"/>
    </source>
</evidence>
<evidence type="ECO:0000256" key="6">
    <source>
        <dbReference type="RuleBase" id="RU000590"/>
    </source>
</evidence>
<keyword evidence="3 6" id="KW-0479">Metal-binding</keyword>
<dbReference type="HOGENOM" id="CLU_017266_1_2_1"/>
<keyword evidence="5" id="KW-0464">Manganese</keyword>
<evidence type="ECO:0000256" key="2">
    <source>
        <dbReference type="ARBA" id="ARBA00008766"/>
    </source>
</evidence>
<keyword evidence="9" id="KW-1185">Reference proteome</keyword>
<dbReference type="Proteomes" id="UP000053989">
    <property type="component" value="Unassembled WGS sequence"/>
</dbReference>
<dbReference type="PANTHER" id="PTHR43226">
    <property type="entry name" value="XAA-PRO AMINOPEPTIDASE 3"/>
    <property type="match status" value="1"/>
</dbReference>
<sequence length="585" mass="64678">MTTASEISTIKYPAKDHVVRTFQLLPQVILLAGSQLSYRNDTDRELPFRQESNFFYLSGCPVPGSFFLATYYPDVATPDAKDVRAVDTKLYVPNPTLEDLMWSPAPPTISEARDAYDVDSVSHTEELSDHLRSLPADALVHILPRINELPCVHKSVANDSPVLTALNELHALGDKTEGRRAITEEYLLTALHQTRLIKDAFEINLIRRANDISSRAHEVVMRVLGLAVQRKIKQLDQPASGRPLLPGEWLIRTEAEAEAIFVASCRREGAFHQAYLPIVAANTRAATLHYCCNDKAFAWGPISNGHIHNGGHLTSHDQTDKVLAPQVLLIDAGCEWECYSSDITRTIAVGNGGKFTAEAKAMYDLVLRMQQESFSMLRPGVHWDDVQLRCHEVLVDGFLRLGIFRSPEPASGRCSKRLKCGTTHVQRNIAKGDSKERDDLHRDIIVSGISAAFFPHGVGHSLGMDVHDVPSASKPSKTGKYFIAGPHESTTQGGGHESFYRFLRLRLPLLAGMVVTVEPGVYFSPHLLAPYRQSPFLDAAVLARYESVGGIRIEDDVLITENGAENLTTVRSETAWIESVCAGED</sequence>
<dbReference type="AlphaFoldDB" id="A0A0C2ZNX6"/>
<dbReference type="SUPFAM" id="SSF53092">
    <property type="entry name" value="Creatinase/prolidase N-terminal domain"/>
    <property type="match status" value="1"/>
</dbReference>
<evidence type="ECO:0000256" key="3">
    <source>
        <dbReference type="ARBA" id="ARBA00022723"/>
    </source>
</evidence>
<comment type="cofactor">
    <cofactor evidence="1">
        <name>Mn(2+)</name>
        <dbReference type="ChEBI" id="CHEBI:29035"/>
    </cofactor>
</comment>
<dbReference type="InterPro" id="IPR029149">
    <property type="entry name" value="Creatin/AminoP/Spt16_N"/>
</dbReference>
<evidence type="ECO:0000313" key="9">
    <source>
        <dbReference type="Proteomes" id="UP000053989"/>
    </source>
</evidence>
<dbReference type="STRING" id="1036808.A0A0C2ZNX6"/>
<evidence type="ECO:0000313" key="8">
    <source>
        <dbReference type="EMBL" id="KIM63258.1"/>
    </source>
</evidence>
<dbReference type="GO" id="GO:0006508">
    <property type="term" value="P:proteolysis"/>
    <property type="evidence" value="ECO:0007669"/>
    <property type="project" value="TreeGrafter"/>
</dbReference>
<evidence type="ECO:0000256" key="1">
    <source>
        <dbReference type="ARBA" id="ARBA00001936"/>
    </source>
</evidence>
<keyword evidence="4" id="KW-0378">Hydrolase</keyword>
<comment type="similarity">
    <text evidence="2 6">Belongs to the peptidase M24B family.</text>
</comment>
<dbReference type="SUPFAM" id="SSF55920">
    <property type="entry name" value="Creatinase/aminopeptidase"/>
    <property type="match status" value="1"/>
</dbReference>
<accession>A0A0C2ZNX6</accession>
<dbReference type="InterPro" id="IPR000994">
    <property type="entry name" value="Pept_M24"/>
</dbReference>
<proteinExistence type="inferred from homology"/>
<feature type="domain" description="Aminopeptidase P N-terminal" evidence="7">
    <location>
        <begin position="12"/>
        <end position="150"/>
    </location>
</feature>
<dbReference type="Gene3D" id="3.90.230.10">
    <property type="entry name" value="Creatinase/methionine aminopeptidase superfamily"/>
    <property type="match status" value="1"/>
</dbReference>
<dbReference type="InterPro" id="IPR001131">
    <property type="entry name" value="Peptidase_M24B_aminopep-P_CS"/>
</dbReference>
<dbReference type="PROSITE" id="PS00491">
    <property type="entry name" value="PROLINE_PEPTIDASE"/>
    <property type="match status" value="1"/>
</dbReference>
<dbReference type="InterPro" id="IPR007865">
    <property type="entry name" value="Aminopep_P_N"/>
</dbReference>
<evidence type="ECO:0000256" key="4">
    <source>
        <dbReference type="ARBA" id="ARBA00022801"/>
    </source>
</evidence>
<dbReference type="InterPro" id="IPR036005">
    <property type="entry name" value="Creatinase/aminopeptidase-like"/>
</dbReference>
<organism evidence="8 9">
    <name type="scientific">Scleroderma citrinum Foug A</name>
    <dbReference type="NCBI Taxonomy" id="1036808"/>
    <lineage>
        <taxon>Eukaryota</taxon>
        <taxon>Fungi</taxon>
        <taxon>Dikarya</taxon>
        <taxon>Basidiomycota</taxon>
        <taxon>Agaricomycotina</taxon>
        <taxon>Agaricomycetes</taxon>
        <taxon>Agaricomycetidae</taxon>
        <taxon>Boletales</taxon>
        <taxon>Sclerodermatineae</taxon>
        <taxon>Sclerodermataceae</taxon>
        <taxon>Scleroderma</taxon>
    </lineage>
</organism>
<name>A0A0C2ZNX6_9AGAM</name>
<dbReference type="Pfam" id="PF05195">
    <property type="entry name" value="AMP_N"/>
    <property type="match status" value="1"/>
</dbReference>
<dbReference type="GO" id="GO:0030145">
    <property type="term" value="F:manganese ion binding"/>
    <property type="evidence" value="ECO:0007669"/>
    <property type="project" value="InterPro"/>
</dbReference>
<evidence type="ECO:0000256" key="5">
    <source>
        <dbReference type="ARBA" id="ARBA00023211"/>
    </source>
</evidence>
<dbReference type="Pfam" id="PF00557">
    <property type="entry name" value="Peptidase_M24"/>
    <property type="match status" value="1"/>
</dbReference>